<reference evidence="7 8" key="1">
    <citation type="submission" date="2018-02" db="EMBL/GenBank/DDBJ databases">
        <title>Draft genome sequences of Elsinoe sp., causing black scab on jojoba.</title>
        <authorList>
            <person name="Stodart B."/>
            <person name="Jeffress S."/>
            <person name="Ash G."/>
            <person name="Arun Chinnappa K."/>
        </authorList>
    </citation>
    <scope>NUCLEOTIDE SEQUENCE [LARGE SCALE GENOMIC DNA]</scope>
    <source>
        <strain evidence="7 8">Hillstone_2</strain>
    </source>
</reference>
<dbReference type="GO" id="GO:0050661">
    <property type="term" value="F:NADP binding"/>
    <property type="evidence" value="ECO:0007669"/>
    <property type="project" value="InterPro"/>
</dbReference>
<evidence type="ECO:0000256" key="3">
    <source>
        <dbReference type="ARBA" id="ARBA00022827"/>
    </source>
</evidence>
<dbReference type="InterPro" id="IPR050346">
    <property type="entry name" value="FMO-like"/>
</dbReference>
<dbReference type="PIRSF" id="PIRSF000332">
    <property type="entry name" value="FMO"/>
    <property type="match status" value="1"/>
</dbReference>
<evidence type="ECO:0000256" key="4">
    <source>
        <dbReference type="ARBA" id="ARBA00022857"/>
    </source>
</evidence>
<keyword evidence="4" id="KW-0521">NADP</keyword>
<evidence type="ECO:0000313" key="8">
    <source>
        <dbReference type="Proteomes" id="UP000308133"/>
    </source>
</evidence>
<feature type="region of interest" description="Disordered" evidence="6">
    <location>
        <begin position="43"/>
        <end position="91"/>
    </location>
</feature>
<keyword evidence="7" id="KW-0503">Monooxygenase</keyword>
<keyword evidence="5" id="KW-0560">Oxidoreductase</keyword>
<dbReference type="PANTHER" id="PTHR23023">
    <property type="entry name" value="DIMETHYLANILINE MONOOXYGENASE"/>
    <property type="match status" value="1"/>
</dbReference>
<proteinExistence type="inferred from homology"/>
<accession>A0A4U7BBV4</accession>
<gene>
    <name evidence="7" type="ORF">C1H76_0085</name>
</gene>
<dbReference type="Proteomes" id="UP000308133">
    <property type="component" value="Unassembled WGS sequence"/>
</dbReference>
<dbReference type="Pfam" id="PF00743">
    <property type="entry name" value="FMO-like"/>
    <property type="match status" value="2"/>
</dbReference>
<evidence type="ECO:0000256" key="2">
    <source>
        <dbReference type="ARBA" id="ARBA00022630"/>
    </source>
</evidence>
<dbReference type="InterPro" id="IPR036188">
    <property type="entry name" value="FAD/NAD-bd_sf"/>
</dbReference>
<dbReference type="Gene3D" id="3.50.50.60">
    <property type="entry name" value="FAD/NAD(P)-binding domain"/>
    <property type="match status" value="2"/>
</dbReference>
<comment type="similarity">
    <text evidence="1">Belongs to the FMO family.</text>
</comment>
<evidence type="ECO:0000256" key="1">
    <source>
        <dbReference type="ARBA" id="ARBA00009183"/>
    </source>
</evidence>
<name>A0A4U7BBV4_9PEZI</name>
<dbReference type="InterPro" id="IPR000960">
    <property type="entry name" value="Flavin_mOase"/>
</dbReference>
<dbReference type="AlphaFoldDB" id="A0A4U7BBV4"/>
<protein>
    <submittedName>
        <fullName evidence="7">Thiol-specific monooxygenase-like protein</fullName>
    </submittedName>
</protein>
<dbReference type="SUPFAM" id="SSF51905">
    <property type="entry name" value="FAD/NAD(P)-binding domain"/>
    <property type="match status" value="2"/>
</dbReference>
<dbReference type="GO" id="GO:0004499">
    <property type="term" value="F:N,N-dimethylaniline monooxygenase activity"/>
    <property type="evidence" value="ECO:0007669"/>
    <property type="project" value="InterPro"/>
</dbReference>
<dbReference type="GO" id="GO:0050660">
    <property type="term" value="F:flavin adenine dinucleotide binding"/>
    <property type="evidence" value="ECO:0007669"/>
    <property type="project" value="InterPro"/>
</dbReference>
<keyword evidence="3" id="KW-0274">FAD</keyword>
<dbReference type="EMBL" id="PTQR01000002">
    <property type="protein sequence ID" value="TKX27661.1"/>
    <property type="molecule type" value="Genomic_DNA"/>
</dbReference>
<dbReference type="PRINTS" id="PR00419">
    <property type="entry name" value="ADXRDTASE"/>
</dbReference>
<feature type="compositionally biased region" description="Polar residues" evidence="6">
    <location>
        <begin position="76"/>
        <end position="85"/>
    </location>
</feature>
<evidence type="ECO:0000256" key="5">
    <source>
        <dbReference type="ARBA" id="ARBA00023002"/>
    </source>
</evidence>
<comment type="caution">
    <text evidence="7">The sequence shown here is derived from an EMBL/GenBank/DDBJ whole genome shotgun (WGS) entry which is preliminary data.</text>
</comment>
<evidence type="ECO:0000313" key="7">
    <source>
        <dbReference type="EMBL" id="TKX27661.1"/>
    </source>
</evidence>
<organism evidence="7 8">
    <name type="scientific">Elsinoe australis</name>
    <dbReference type="NCBI Taxonomy" id="40998"/>
    <lineage>
        <taxon>Eukaryota</taxon>
        <taxon>Fungi</taxon>
        <taxon>Dikarya</taxon>
        <taxon>Ascomycota</taxon>
        <taxon>Pezizomycotina</taxon>
        <taxon>Dothideomycetes</taxon>
        <taxon>Dothideomycetidae</taxon>
        <taxon>Myriangiales</taxon>
        <taxon>Elsinoaceae</taxon>
        <taxon>Elsinoe</taxon>
    </lineage>
</organism>
<sequence>MSKIKRVAIIGAGPAGAIAIDAFARERAFDVIRVFERREQAGGCWLEDPSPHPPLTSLPALSTRTADPPLPLPSTLPAQTATPSQPRHAETPIYPHLETNVDATVMSFSAEPIPTVRSAASVASHGPDTPFRPWRTIQSYISSLVERNNYLDLVSFSTTVERVTKRDGEWDVVLRKAGKGTDYWWLETFDAVVVANGHYSVPFVPHVPGVEELEARWPGSVEHSKAYRGAEKYRDKKVVVVGASVSGADLCTDLVGVARGQVFAVVEGHRPNMYFGDAAFWHPGVTRVPSIRRVEAETRTVVFEDGTEVRGVDHLVFATGYSWSLPFLPQVEVRNNRVPGLYLHVFHQSDPTLVFIGAVAAGLTFKVYEWQAVLAARVLAGRAKLPPVEEQRRWEEDRIKKKGDGVPFTALWDDFEGYFETVRRLAGEQGPGRQLPRFDPDWVRAFLEGHERRKIMWEKRNIEARGRRDRGAKVWARL</sequence>
<keyword evidence="2" id="KW-0285">Flavoprotein</keyword>
<dbReference type="InterPro" id="IPR020946">
    <property type="entry name" value="Flavin_mOase-like"/>
</dbReference>
<evidence type="ECO:0000256" key="6">
    <source>
        <dbReference type="SAM" id="MobiDB-lite"/>
    </source>
</evidence>